<sequence>MKRTQQVITEEIRLHEQLQQELLTYPEKSIHEDGSVTIEQVQDPYFLINDKWNVERLGEIKQFHELVSNYMNLKRPRKICFSFANSSINLEVKYIFYRRIFNEEWNINTAFGGIQHSLRLLIAFINQKYPKLSSLLDLEIEKVEQEWIFWLNENGKRTTRMLEKYGVPSYNAKNKTAGFLRLLYSKLFILTDNREEWEKDRWDVRVLYKKYGIDYNKSGNTYMIDFTKINHIDIRKQVKKYIKLRLLSGNSFKSSTAMNYMLHLPKFLHYIFSVEPTWRSLKELKRTHIEGYLQWLREYSASNLKKKNANPVGYINKSIVIVSKFLSDIQRYEYDMAPKANVSMLIFQEDIPKVRKKPLDQVDYIPDFVLEQLFANLDLLNKDMIPIIWIAFKTGLRISDILGLTSDCLHILNGQYSIVTDIEKTNVKRHRIPIDDELADIVAVLIEKSLKNSNQDNNPEGFIFIRYRGSRKGRPFDQTHVGDKLNQLAREAKIVDENGKLFHFKTHQFRHTFAMKMLNGGADILTVQELLAHASPEMTLTYAKLLDDTKRKAFESVINQGVFSFNLNDEVQEIKAGEDIPNDLLNALWQDHKLNAMDNPYGTCHARLNGKCPHMEEPPCLTCNGGSPCKDLAIGFSELDVQKYELLLKTTSKTMEVAKQKGRNDMIEQYEKNLKRYEEILITIQNGNIIFGRQERMKRKLGV</sequence>
<proteinExistence type="inferred from homology"/>
<dbReference type="Proteomes" id="UP000323321">
    <property type="component" value="Unassembled WGS sequence"/>
</dbReference>
<dbReference type="Pfam" id="PF00589">
    <property type="entry name" value="Phage_integrase"/>
    <property type="match status" value="1"/>
</dbReference>
<dbReference type="Gene3D" id="1.10.443.10">
    <property type="entry name" value="Intergrase catalytic core"/>
    <property type="match status" value="1"/>
</dbReference>
<dbReference type="InterPro" id="IPR011010">
    <property type="entry name" value="DNA_brk_join_enz"/>
</dbReference>
<comment type="caution">
    <text evidence="5">The sequence shown here is derived from an EMBL/GenBank/DDBJ whole genome shotgun (WGS) entry which is preliminary data.</text>
</comment>
<gene>
    <name evidence="5" type="ORF">DX932_09695</name>
</gene>
<dbReference type="RefSeq" id="WP_150158089.1">
    <property type="nucleotide sequence ID" value="NZ_JAEHCB010000005.1"/>
</dbReference>
<dbReference type="GO" id="GO:0003677">
    <property type="term" value="F:DNA binding"/>
    <property type="evidence" value="ECO:0007669"/>
    <property type="project" value="UniProtKB-KW"/>
</dbReference>
<feature type="domain" description="Tyr recombinase" evidence="4">
    <location>
        <begin position="363"/>
        <end position="555"/>
    </location>
</feature>
<dbReference type="GO" id="GO:0006310">
    <property type="term" value="P:DNA recombination"/>
    <property type="evidence" value="ECO:0007669"/>
    <property type="project" value="UniProtKB-KW"/>
</dbReference>
<dbReference type="PANTHER" id="PTHR30349:SF41">
    <property type="entry name" value="INTEGRASE_RECOMBINASE PROTEIN MJ0367-RELATED"/>
    <property type="match status" value="1"/>
</dbReference>
<reference evidence="5 6" key="1">
    <citation type="submission" date="2018-08" db="EMBL/GenBank/DDBJ databases">
        <title>Bacillus phenotypic plasticity.</title>
        <authorList>
            <person name="Hurtado E."/>
        </authorList>
    </citation>
    <scope>NUCLEOTIDE SEQUENCE [LARGE SCALE GENOMIC DNA]</scope>
    <source>
        <strain evidence="5 6">111b</strain>
    </source>
</reference>
<name>A0A9W7Q707_BACCE</name>
<evidence type="ECO:0000313" key="6">
    <source>
        <dbReference type="Proteomes" id="UP000323321"/>
    </source>
</evidence>
<accession>A0A9W7Q707</accession>
<evidence type="ECO:0000313" key="5">
    <source>
        <dbReference type="EMBL" id="KAA6470108.1"/>
    </source>
</evidence>
<dbReference type="PROSITE" id="PS51898">
    <property type="entry name" value="TYR_RECOMBINASE"/>
    <property type="match status" value="1"/>
</dbReference>
<keyword evidence="3" id="KW-0233">DNA recombination</keyword>
<protein>
    <submittedName>
        <fullName evidence="5">Transposase</fullName>
    </submittedName>
</protein>
<dbReference type="SUPFAM" id="SSF56349">
    <property type="entry name" value="DNA breaking-rejoining enzymes"/>
    <property type="match status" value="1"/>
</dbReference>
<evidence type="ECO:0000256" key="2">
    <source>
        <dbReference type="ARBA" id="ARBA00023125"/>
    </source>
</evidence>
<dbReference type="AlphaFoldDB" id="A0A9W7Q707"/>
<dbReference type="InterPro" id="IPR013762">
    <property type="entry name" value="Integrase-like_cat_sf"/>
</dbReference>
<dbReference type="EMBL" id="QSMZ01000006">
    <property type="protein sequence ID" value="KAA6470108.1"/>
    <property type="molecule type" value="Genomic_DNA"/>
</dbReference>
<comment type="similarity">
    <text evidence="1">Belongs to the 'phage' integrase family.</text>
</comment>
<keyword evidence="2" id="KW-0238">DNA-binding</keyword>
<dbReference type="InterPro" id="IPR002104">
    <property type="entry name" value="Integrase_catalytic"/>
</dbReference>
<evidence type="ECO:0000256" key="3">
    <source>
        <dbReference type="ARBA" id="ARBA00023172"/>
    </source>
</evidence>
<dbReference type="InterPro" id="IPR050090">
    <property type="entry name" value="Tyrosine_recombinase_XerCD"/>
</dbReference>
<organism evidence="5 6">
    <name type="scientific">Bacillus cereus</name>
    <dbReference type="NCBI Taxonomy" id="1396"/>
    <lineage>
        <taxon>Bacteria</taxon>
        <taxon>Bacillati</taxon>
        <taxon>Bacillota</taxon>
        <taxon>Bacilli</taxon>
        <taxon>Bacillales</taxon>
        <taxon>Bacillaceae</taxon>
        <taxon>Bacillus</taxon>
        <taxon>Bacillus cereus group</taxon>
    </lineage>
</organism>
<evidence type="ECO:0000256" key="1">
    <source>
        <dbReference type="ARBA" id="ARBA00008857"/>
    </source>
</evidence>
<dbReference type="Gene3D" id="1.10.150.130">
    <property type="match status" value="1"/>
</dbReference>
<dbReference type="InterPro" id="IPR010998">
    <property type="entry name" value="Integrase_recombinase_N"/>
</dbReference>
<dbReference type="GO" id="GO:0015074">
    <property type="term" value="P:DNA integration"/>
    <property type="evidence" value="ECO:0007669"/>
    <property type="project" value="InterPro"/>
</dbReference>
<evidence type="ECO:0000259" key="4">
    <source>
        <dbReference type="PROSITE" id="PS51898"/>
    </source>
</evidence>
<dbReference type="CDD" id="cd01187">
    <property type="entry name" value="INT_tnpB_C_Tn554"/>
    <property type="match status" value="1"/>
</dbReference>
<dbReference type="PANTHER" id="PTHR30349">
    <property type="entry name" value="PHAGE INTEGRASE-RELATED"/>
    <property type="match status" value="1"/>
</dbReference>